<name>A0A090XDU5_IXORI</name>
<dbReference type="GO" id="GO:0005615">
    <property type="term" value="C:extracellular space"/>
    <property type="evidence" value="ECO:0007669"/>
    <property type="project" value="TreeGrafter"/>
</dbReference>
<feature type="non-terminal residue" evidence="3">
    <location>
        <position position="1"/>
    </location>
</feature>
<dbReference type="GO" id="GO:0006508">
    <property type="term" value="P:proteolysis"/>
    <property type="evidence" value="ECO:0007669"/>
    <property type="project" value="TreeGrafter"/>
</dbReference>
<dbReference type="AlphaFoldDB" id="A0A090XDU5"/>
<evidence type="ECO:0000256" key="1">
    <source>
        <dbReference type="ARBA" id="ARBA00010136"/>
    </source>
</evidence>
<evidence type="ECO:0000259" key="2">
    <source>
        <dbReference type="Pfam" id="PF11838"/>
    </source>
</evidence>
<dbReference type="PANTHER" id="PTHR11533:SF294">
    <property type="entry name" value="THYROTROPIN-RELEASING HORMONE-DEGRADING ECTOENZYME"/>
    <property type="match status" value="1"/>
</dbReference>
<dbReference type="PANTHER" id="PTHR11533">
    <property type="entry name" value="PROTEASE M1 ZINC METALLOPROTEASE"/>
    <property type="match status" value="1"/>
</dbReference>
<dbReference type="GO" id="GO:0043171">
    <property type="term" value="P:peptide catabolic process"/>
    <property type="evidence" value="ECO:0007669"/>
    <property type="project" value="TreeGrafter"/>
</dbReference>
<dbReference type="Gene3D" id="1.10.3480.20">
    <property type="match status" value="1"/>
</dbReference>
<comment type="similarity">
    <text evidence="1">Belongs to the peptidase M1 family.</text>
</comment>
<dbReference type="InterPro" id="IPR024571">
    <property type="entry name" value="ERAP1-like_C_dom"/>
</dbReference>
<keyword evidence="3" id="KW-0378">Hydrolase</keyword>
<evidence type="ECO:0000313" key="3">
    <source>
        <dbReference type="EMBL" id="JAC94600.1"/>
    </source>
</evidence>
<dbReference type="Pfam" id="PF11838">
    <property type="entry name" value="ERAP1_C"/>
    <property type="match status" value="1"/>
</dbReference>
<dbReference type="EMBL" id="GBIH01000110">
    <property type="protein sequence ID" value="JAC94600.1"/>
    <property type="molecule type" value="mRNA"/>
</dbReference>
<sequence>DLWPIPITFVTSEDRSFNKTRPVIWSYEKEGQLENLASPHNWVLFNNRFSGYYKINYDERNWDLLIRQLLWNHTFIDPLNRAQIQNDLFDLAKAGMVNYTLALEATK</sequence>
<organism evidence="3">
    <name type="scientific">Ixodes ricinus</name>
    <name type="common">Common tick</name>
    <name type="synonym">Acarus ricinus</name>
    <dbReference type="NCBI Taxonomy" id="34613"/>
    <lineage>
        <taxon>Eukaryota</taxon>
        <taxon>Metazoa</taxon>
        <taxon>Ecdysozoa</taxon>
        <taxon>Arthropoda</taxon>
        <taxon>Chelicerata</taxon>
        <taxon>Arachnida</taxon>
        <taxon>Acari</taxon>
        <taxon>Parasitiformes</taxon>
        <taxon>Ixodida</taxon>
        <taxon>Ixodoidea</taxon>
        <taxon>Ixodidae</taxon>
        <taxon>Ixodinae</taxon>
        <taxon>Ixodes</taxon>
    </lineage>
</organism>
<dbReference type="GO" id="GO:0008270">
    <property type="term" value="F:zinc ion binding"/>
    <property type="evidence" value="ECO:0007669"/>
    <property type="project" value="TreeGrafter"/>
</dbReference>
<dbReference type="GO" id="GO:0005737">
    <property type="term" value="C:cytoplasm"/>
    <property type="evidence" value="ECO:0007669"/>
    <property type="project" value="TreeGrafter"/>
</dbReference>
<keyword evidence="3" id="KW-0645">Protease</keyword>
<reference evidence="3" key="1">
    <citation type="journal article" date="2015" name="PLoS Negl. Trop. Dis.">
        <title>Deep Sequencing Analysis of the Ixodes ricinus Haemocytome.</title>
        <authorList>
            <person name="Kotsyfakis M."/>
            <person name="Kopacek P."/>
            <person name="Franta Z."/>
            <person name="Pedra J.H."/>
            <person name="Ribeiro J.M."/>
        </authorList>
    </citation>
    <scope>NUCLEOTIDE SEQUENCE</scope>
</reference>
<proteinExistence type="evidence at transcript level"/>
<dbReference type="GO" id="GO:0070006">
    <property type="term" value="F:metalloaminopeptidase activity"/>
    <property type="evidence" value="ECO:0007669"/>
    <property type="project" value="TreeGrafter"/>
</dbReference>
<protein>
    <submittedName>
        <fullName evidence="3">Putative aminopeptidase n-like protein</fullName>
    </submittedName>
</protein>
<dbReference type="Gene3D" id="2.60.40.1910">
    <property type="match status" value="1"/>
</dbReference>
<feature type="domain" description="ERAP1-like C-terminal" evidence="2">
    <location>
        <begin position="42"/>
        <end position="107"/>
    </location>
</feature>
<accession>A0A090XDU5</accession>
<dbReference type="GO" id="GO:0042277">
    <property type="term" value="F:peptide binding"/>
    <property type="evidence" value="ECO:0007669"/>
    <property type="project" value="TreeGrafter"/>
</dbReference>
<dbReference type="GO" id="GO:0016020">
    <property type="term" value="C:membrane"/>
    <property type="evidence" value="ECO:0007669"/>
    <property type="project" value="TreeGrafter"/>
</dbReference>
<dbReference type="InterPro" id="IPR050344">
    <property type="entry name" value="Peptidase_M1_aminopeptidases"/>
</dbReference>
<feature type="non-terminal residue" evidence="3">
    <location>
        <position position="107"/>
    </location>
</feature>
<keyword evidence="3" id="KW-0031">Aminopeptidase</keyword>